<gene>
    <name evidence="1" type="ORF">K7H17_10990</name>
</gene>
<comment type="caution">
    <text evidence="1">The sequence shown here is derived from an EMBL/GenBank/DDBJ whole genome shotgun (WGS) entry which is preliminary data.</text>
</comment>
<dbReference type="InterPro" id="IPR025048">
    <property type="entry name" value="DUF3987"/>
</dbReference>
<proteinExistence type="predicted"/>
<reference evidence="1" key="1">
    <citation type="submission" date="2021-08" db="EMBL/GenBank/DDBJ databases">
        <title>Isolation and characterization of neutrophilic mixotrophic iron-oxidizing bacteria from deep-sea hydrothermal vents.</title>
        <authorList>
            <person name="He Y."/>
        </authorList>
    </citation>
    <scope>NUCLEOTIDE SEQUENCE</scope>
    <source>
        <strain evidence="1">IOP_13</strain>
    </source>
</reference>
<protein>
    <submittedName>
        <fullName evidence="1">DUF3987 domain-containing protein</fullName>
    </submittedName>
</protein>
<dbReference type="AlphaFoldDB" id="A0A9X1N1T9"/>
<evidence type="ECO:0000313" key="1">
    <source>
        <dbReference type="EMBL" id="MCD1608390.1"/>
    </source>
</evidence>
<organism evidence="1 2">
    <name type="scientific">Stutzerimonas kunmingensis</name>
    <dbReference type="NCBI Taxonomy" id="1211807"/>
    <lineage>
        <taxon>Bacteria</taxon>
        <taxon>Pseudomonadati</taxon>
        <taxon>Pseudomonadota</taxon>
        <taxon>Gammaproteobacteria</taxon>
        <taxon>Pseudomonadales</taxon>
        <taxon>Pseudomonadaceae</taxon>
        <taxon>Stutzerimonas</taxon>
    </lineage>
</organism>
<name>A0A9X1N1T9_9GAMM</name>
<dbReference type="RefSeq" id="WP_102833033.1">
    <property type="nucleotide sequence ID" value="NZ_JAINWF010000006.1"/>
</dbReference>
<dbReference type="Pfam" id="PF13148">
    <property type="entry name" value="DUF3987"/>
    <property type="match status" value="1"/>
</dbReference>
<dbReference type="Proteomes" id="UP001138989">
    <property type="component" value="Unassembled WGS sequence"/>
</dbReference>
<keyword evidence="2" id="KW-1185">Reference proteome</keyword>
<evidence type="ECO:0000313" key="2">
    <source>
        <dbReference type="Proteomes" id="UP001138989"/>
    </source>
</evidence>
<accession>A0A9X1N1T9</accession>
<sequence length="476" mass="52417">MPQKVSFDMPRPLLPRLEACAPYPVDALGEVLGGAANAIISAVQVPDALAAQSVLAAAAMAAQPHANVVRGGQEIPLSIFCLSVGESGDRKSSADRIALSAHHSHQNRLVSEFARTVKEHRDATDVFQRCRAAVLGRRGEPDTLLAELAKLKEPKNPPSPFVLCVEPTLEGLHKSFLHGHPSQGFFSDEGGQFLGGHSFRPENMLKTVSGLSRMWDGEPITRTRAKEGENASRSGCRLSAHLLIQPAVAQEVLTSRVLLGQGFLARFLVAWPESLSGHRLYRDADPTKDPRLICYWQRMNDLLTLACPLNATGDLAPPPLHLEREALSAWIKMHDEVEVSLGRGGDLLEIKPTAAKAAENALRIAGVFAITEGSSSITRPLVERAAMLMRWYLEEALRVLHPIKIDTHLIEAQKLFEWLCARDWQQFYGRDLQRLGPRFARKSAAYRNQLLRVLVEHRMLTATGNTLCINPLASPR</sequence>
<dbReference type="EMBL" id="JAINWF010000006">
    <property type="protein sequence ID" value="MCD1608390.1"/>
    <property type="molecule type" value="Genomic_DNA"/>
</dbReference>